<evidence type="ECO:0000313" key="2">
    <source>
        <dbReference type="Proteomes" id="UP000807469"/>
    </source>
</evidence>
<proteinExistence type="predicted"/>
<accession>A0A9P5YWI9</accession>
<dbReference type="EMBL" id="MU155343">
    <property type="protein sequence ID" value="KAF9475205.1"/>
    <property type="molecule type" value="Genomic_DNA"/>
</dbReference>
<evidence type="ECO:0000313" key="1">
    <source>
        <dbReference type="EMBL" id="KAF9475205.1"/>
    </source>
</evidence>
<keyword evidence="2" id="KW-1185">Reference proteome</keyword>
<dbReference type="AlphaFoldDB" id="A0A9P5YWI9"/>
<reference evidence="1" key="1">
    <citation type="submission" date="2020-11" db="EMBL/GenBank/DDBJ databases">
        <authorList>
            <consortium name="DOE Joint Genome Institute"/>
            <person name="Ahrendt S."/>
            <person name="Riley R."/>
            <person name="Andreopoulos W."/>
            <person name="Labutti K."/>
            <person name="Pangilinan J."/>
            <person name="Ruiz-Duenas F.J."/>
            <person name="Barrasa J.M."/>
            <person name="Sanchez-Garcia M."/>
            <person name="Camarero S."/>
            <person name="Miyauchi S."/>
            <person name="Serrano A."/>
            <person name="Linde D."/>
            <person name="Babiker R."/>
            <person name="Drula E."/>
            <person name="Ayuso-Fernandez I."/>
            <person name="Pacheco R."/>
            <person name="Padilla G."/>
            <person name="Ferreira P."/>
            <person name="Barriuso J."/>
            <person name="Kellner H."/>
            <person name="Castanera R."/>
            <person name="Alfaro M."/>
            <person name="Ramirez L."/>
            <person name="Pisabarro A.G."/>
            <person name="Kuo A."/>
            <person name="Tritt A."/>
            <person name="Lipzen A."/>
            <person name="He G."/>
            <person name="Yan M."/>
            <person name="Ng V."/>
            <person name="Cullen D."/>
            <person name="Martin F."/>
            <person name="Rosso M.-N."/>
            <person name="Henrissat B."/>
            <person name="Hibbett D."/>
            <person name="Martinez A.T."/>
            <person name="Grigoriev I.V."/>
        </authorList>
    </citation>
    <scope>NUCLEOTIDE SEQUENCE</scope>
    <source>
        <strain evidence="1">CIRM-BRFM 674</strain>
    </source>
</reference>
<protein>
    <submittedName>
        <fullName evidence="1">Uncharacterized protein</fullName>
    </submittedName>
</protein>
<dbReference type="Proteomes" id="UP000807469">
    <property type="component" value="Unassembled WGS sequence"/>
</dbReference>
<sequence>MQLAKSLFPWLDVIYLHRYIDDETDLRFLGPFLARPKRNEVYETIDFTKSYIEDESQQFGDLRFLEEFTGMMVSGYRTIVRWSMIVEQVNQRYCRRFLCRELTKQADGNVLNLSKIKILRADGTDYRCKRLQGSSCGNVWNITIPCPYIISAGRPR</sequence>
<name>A0A9P5YWI9_9AGAR</name>
<organism evidence="1 2">
    <name type="scientific">Pholiota conissans</name>
    <dbReference type="NCBI Taxonomy" id="109636"/>
    <lineage>
        <taxon>Eukaryota</taxon>
        <taxon>Fungi</taxon>
        <taxon>Dikarya</taxon>
        <taxon>Basidiomycota</taxon>
        <taxon>Agaricomycotina</taxon>
        <taxon>Agaricomycetes</taxon>
        <taxon>Agaricomycetidae</taxon>
        <taxon>Agaricales</taxon>
        <taxon>Agaricineae</taxon>
        <taxon>Strophariaceae</taxon>
        <taxon>Pholiota</taxon>
    </lineage>
</organism>
<gene>
    <name evidence="1" type="ORF">BDN70DRAFT_271095</name>
</gene>
<comment type="caution">
    <text evidence="1">The sequence shown here is derived from an EMBL/GenBank/DDBJ whole genome shotgun (WGS) entry which is preliminary data.</text>
</comment>